<dbReference type="Pfam" id="PF13632">
    <property type="entry name" value="Glyco_trans_2_3"/>
    <property type="match status" value="1"/>
</dbReference>
<dbReference type="SUPFAM" id="SSF53448">
    <property type="entry name" value="Nucleotide-diphospho-sugar transferases"/>
    <property type="match status" value="1"/>
</dbReference>
<name>A0AAN7VBM1_9COLE</name>
<evidence type="ECO:0000256" key="6">
    <source>
        <dbReference type="ARBA" id="ARBA00023136"/>
    </source>
</evidence>
<feature type="transmembrane region" description="Helical" evidence="8">
    <location>
        <begin position="278"/>
        <end position="302"/>
    </location>
</feature>
<dbReference type="PANTHER" id="PTHR22914">
    <property type="entry name" value="CHITIN SYNTHASE"/>
    <property type="match status" value="1"/>
</dbReference>
<organism evidence="11 12">
    <name type="scientific">Pyrocoelia pectoralis</name>
    <dbReference type="NCBI Taxonomy" id="417401"/>
    <lineage>
        <taxon>Eukaryota</taxon>
        <taxon>Metazoa</taxon>
        <taxon>Ecdysozoa</taxon>
        <taxon>Arthropoda</taxon>
        <taxon>Hexapoda</taxon>
        <taxon>Insecta</taxon>
        <taxon>Pterygota</taxon>
        <taxon>Neoptera</taxon>
        <taxon>Endopterygota</taxon>
        <taxon>Coleoptera</taxon>
        <taxon>Polyphaga</taxon>
        <taxon>Elateriformia</taxon>
        <taxon>Elateroidea</taxon>
        <taxon>Lampyridae</taxon>
        <taxon>Lampyrinae</taxon>
        <taxon>Pyrocoelia</taxon>
    </lineage>
</organism>
<evidence type="ECO:0000313" key="12">
    <source>
        <dbReference type="Proteomes" id="UP001329430"/>
    </source>
</evidence>
<evidence type="ECO:0000259" key="10">
    <source>
        <dbReference type="Pfam" id="PF23000"/>
    </source>
</evidence>
<sequence length="1428" mass="164423">MYRKNVDETYLHDPCQPEQSKKRWDNFKDTQLEVLSGSMQESKILDGFLIVFKLIAYLLVFVVVLSTATISKGTLLFMTSQIGQNVTKAYCNELIGTNKQFVVKLPQVERTAWIWMLIFTYFIPELLTFLRSIRICLFKRWKVPPSKEFWSLIATESLPAIGSALLVFAILPELDVVQGVMLTNAVCLVPAVVAFFSRTPGEKNNITNMSLDIISILAQGSALVIWPMLEKKPVMWLIPVALLLISVSWWENFVSEGSSVPFIKVLGKERKKIENDRYFLYIFVSIWKCILFFITTIIIISVKEESVDFMFDNFTEAFRNHAINVTEIKPLIDEYEELFDIHNQKLIMSNGLTPIWVFLINVSASYICYLFGKFACKILIQRFSYAFPINLTVPVTITILIAICGIRTGNPCAFSSTIPPYLFFNTPPFYFLKEFIGNKHVWLWLLWLLSQTWITFHIWSPRCENLARTEKLYVKPMFDAFLIDQSLALNRRRDDDVPQKDDDDDHQNDDFVMDEPILRNKFYDCSVIRIYACATMWHESREEMVECLKSIFRLDEDQCARRLVKEELGLPLRNYYELETHIFFDDAFVRKHVKDNNPEVNEHVIRLVEAVNEAAKKVHQVDIKLRAPTKYVTPYGGRLEWILPGKNRLIAHLKDSKKIRQKKRWSQVMYMYYLLGYRLMERDDLSPGEKDTESENTYILALDGDVDFQPHAVHLLIELMRKNKDLGAACGRLHPLGSGPLVWYQMFEYAIGHWLQKATEHMIGCVLCSPGCFSLFRAKALMDNGVMREDRWLCTLLLQNGYRIEYSAASDAFTHCPEGFKDFYVQRRRWMPSTTANIMDLLMSYERTIIMNDSISRPYILYQIVLLIGTVLGTGTIFLMLVGAFVAVFQLDQWTSFLWNAVPILIIVAACILFKSDIQLLFAGIISAVYGLVMMAVLIGVLIQINADGILAPSSLFFFCFAAELIITALLHPKEVNCLLYGLVYYVTVPSMYMLLVIYSVFNLNNISWGTRELTVVPSDKEKEEKKKEEPKPKEKSFSLLPHGDNEENAGTFEFSVAGIFKCLLCTHSKKDEDNAMLIQIGESLKALSAKLDVLERTLHNKNDEDERSTIDSQLKPIILEGLKGHITPPSKKGDNFDNSAISDSIEKEELYQWIDQKELGSGNCGPLDPKERLFFKELIGRYLPSQIADKDPQVDKDLKDLRDKTVLAFFMINALFVLVVFLLTLKKDLLHVNWPFGAKYNFTYDNDRRDIQLNTTPLQLEPIGFVFLIFFASLLIVQFLAMLFHRFSTFTQILSNTYINWRAYVKKNKAPLTEDEILANPVKVMKEFIKIKGADDEDEDKIEIEVVGRRKTVKQLAEQPHKKQSVNDLVQAFEKRTTRYLNNLNPQAAAKKSIALAINNKRRSVQKRRSTQMLLIGGYTNEGFSDS</sequence>
<feature type="domain" description="Chitin synthase chs-1/2 N-terminal putative transporter" evidence="10">
    <location>
        <begin position="48"/>
        <end position="314"/>
    </location>
</feature>
<feature type="transmembrane region" description="Helical" evidence="8">
    <location>
        <begin position="1207"/>
        <end position="1226"/>
    </location>
</feature>
<proteinExistence type="predicted"/>
<feature type="transmembrane region" description="Helical" evidence="8">
    <location>
        <begin position="112"/>
        <end position="130"/>
    </location>
</feature>
<feature type="transmembrane region" description="Helical" evidence="8">
    <location>
        <begin position="209"/>
        <end position="229"/>
    </location>
</feature>
<dbReference type="Pfam" id="PF23000">
    <property type="entry name" value="ChitinSynthase_IV_N"/>
    <property type="match status" value="1"/>
</dbReference>
<feature type="transmembrane region" description="Helical" evidence="8">
    <location>
        <begin position="921"/>
        <end position="943"/>
    </location>
</feature>
<comment type="caution">
    <text evidence="11">The sequence shown here is derived from an EMBL/GenBank/DDBJ whole genome shotgun (WGS) entry which is preliminary data.</text>
</comment>
<evidence type="ECO:0000256" key="8">
    <source>
        <dbReference type="SAM" id="Phobius"/>
    </source>
</evidence>
<feature type="compositionally biased region" description="Basic and acidic residues" evidence="7">
    <location>
        <begin position="1019"/>
        <end position="1037"/>
    </location>
</feature>
<dbReference type="InterPro" id="IPR029044">
    <property type="entry name" value="Nucleotide-diphossugar_trans"/>
</dbReference>
<feature type="transmembrane region" description="Helical" evidence="8">
    <location>
        <begin position="983"/>
        <end position="1002"/>
    </location>
</feature>
<evidence type="ECO:0000313" key="11">
    <source>
        <dbReference type="EMBL" id="KAK5645330.1"/>
    </source>
</evidence>
<feature type="transmembrane region" description="Helical" evidence="8">
    <location>
        <begin position="48"/>
        <end position="70"/>
    </location>
</feature>
<keyword evidence="6 8" id="KW-0472">Membrane</keyword>
<feature type="transmembrane region" description="Helical" evidence="8">
    <location>
        <begin position="235"/>
        <end position="254"/>
    </location>
</feature>
<comment type="subcellular location">
    <subcellularLocation>
        <location evidence="1">Membrane</location>
        <topology evidence="1">Multi-pass membrane protein</topology>
    </subcellularLocation>
</comment>
<evidence type="ECO:0000256" key="2">
    <source>
        <dbReference type="ARBA" id="ARBA00012543"/>
    </source>
</evidence>
<evidence type="ECO:0000256" key="7">
    <source>
        <dbReference type="SAM" id="MobiDB-lite"/>
    </source>
</evidence>
<evidence type="ECO:0000259" key="9">
    <source>
        <dbReference type="Pfam" id="PF13632"/>
    </source>
</evidence>
<keyword evidence="5 8" id="KW-1133">Transmembrane helix</keyword>
<dbReference type="GO" id="GO:0006031">
    <property type="term" value="P:chitin biosynthetic process"/>
    <property type="evidence" value="ECO:0007669"/>
    <property type="project" value="TreeGrafter"/>
</dbReference>
<keyword evidence="3" id="KW-0808">Transferase</keyword>
<feature type="domain" description="Glycosyltransferase 2-like" evidence="9">
    <location>
        <begin position="698"/>
        <end position="926"/>
    </location>
</feature>
<dbReference type="GO" id="GO:0016020">
    <property type="term" value="C:membrane"/>
    <property type="evidence" value="ECO:0007669"/>
    <property type="project" value="UniProtKB-SubCell"/>
</dbReference>
<feature type="transmembrane region" description="Helical" evidence="8">
    <location>
        <begin position="177"/>
        <end position="197"/>
    </location>
</feature>
<dbReference type="Proteomes" id="UP001329430">
    <property type="component" value="Chromosome 4"/>
</dbReference>
<feature type="transmembrane region" description="Helical" evidence="8">
    <location>
        <begin position="1264"/>
        <end position="1285"/>
    </location>
</feature>
<evidence type="ECO:0000256" key="3">
    <source>
        <dbReference type="ARBA" id="ARBA00022676"/>
    </source>
</evidence>
<feature type="transmembrane region" description="Helical" evidence="8">
    <location>
        <begin position="950"/>
        <end position="971"/>
    </location>
</feature>
<feature type="transmembrane region" description="Helical" evidence="8">
    <location>
        <begin position="860"/>
        <end position="889"/>
    </location>
</feature>
<dbReference type="GO" id="GO:0004100">
    <property type="term" value="F:chitin synthase activity"/>
    <property type="evidence" value="ECO:0007669"/>
    <property type="project" value="UniProtKB-EC"/>
</dbReference>
<gene>
    <name evidence="11" type="ORF">RI129_006630</name>
</gene>
<feature type="region of interest" description="Disordered" evidence="7">
    <location>
        <begin position="1018"/>
        <end position="1042"/>
    </location>
</feature>
<dbReference type="InterPro" id="IPR001173">
    <property type="entry name" value="Glyco_trans_2-like"/>
</dbReference>
<evidence type="ECO:0000256" key="1">
    <source>
        <dbReference type="ARBA" id="ARBA00004141"/>
    </source>
</evidence>
<dbReference type="Gene3D" id="3.90.550.10">
    <property type="entry name" value="Spore Coat Polysaccharide Biosynthesis Protein SpsA, Chain A"/>
    <property type="match status" value="1"/>
</dbReference>
<feature type="transmembrane region" description="Helical" evidence="8">
    <location>
        <begin position="150"/>
        <end position="171"/>
    </location>
</feature>
<reference evidence="11 12" key="1">
    <citation type="journal article" date="2024" name="Insects">
        <title>An Improved Chromosome-Level Genome Assembly of the Firefly Pyrocoelia pectoralis.</title>
        <authorList>
            <person name="Fu X."/>
            <person name="Meyer-Rochow V.B."/>
            <person name="Ballantyne L."/>
            <person name="Zhu X."/>
        </authorList>
    </citation>
    <scope>NUCLEOTIDE SEQUENCE [LARGE SCALE GENOMIC DNA]</scope>
    <source>
        <strain evidence="11">XCY_ONT2</strain>
    </source>
</reference>
<dbReference type="EC" id="2.4.1.16" evidence="2"/>
<dbReference type="InterPro" id="IPR004835">
    <property type="entry name" value="Chitin_synth"/>
</dbReference>
<accession>A0AAN7VBM1</accession>
<feature type="transmembrane region" description="Helical" evidence="8">
    <location>
        <begin position="896"/>
        <end position="915"/>
    </location>
</feature>
<dbReference type="PANTHER" id="PTHR22914:SF42">
    <property type="entry name" value="CHITIN SYNTHASE"/>
    <property type="match status" value="1"/>
</dbReference>
<protein>
    <recommendedName>
        <fullName evidence="2">chitin synthase</fullName>
        <ecNumber evidence="2">2.4.1.16</ecNumber>
    </recommendedName>
</protein>
<evidence type="ECO:0000256" key="5">
    <source>
        <dbReference type="ARBA" id="ARBA00022989"/>
    </source>
</evidence>
<keyword evidence="12" id="KW-1185">Reference proteome</keyword>
<dbReference type="InterPro" id="IPR055120">
    <property type="entry name" value="Chs-1/2_IV_N"/>
</dbReference>
<keyword evidence="4 8" id="KW-0812">Transmembrane</keyword>
<keyword evidence="3" id="KW-0328">Glycosyltransferase</keyword>
<feature type="transmembrane region" description="Helical" evidence="8">
    <location>
        <begin position="355"/>
        <end position="372"/>
    </location>
</feature>
<dbReference type="GO" id="GO:0071944">
    <property type="term" value="C:cell periphery"/>
    <property type="evidence" value="ECO:0007669"/>
    <property type="project" value="TreeGrafter"/>
</dbReference>
<dbReference type="EMBL" id="JAVRBK010000004">
    <property type="protein sequence ID" value="KAK5645330.1"/>
    <property type="molecule type" value="Genomic_DNA"/>
</dbReference>
<evidence type="ECO:0000256" key="4">
    <source>
        <dbReference type="ARBA" id="ARBA00022692"/>
    </source>
</evidence>